<gene>
    <name evidence="2" type="ORF">NET02_09690</name>
</gene>
<dbReference type="RefSeq" id="WP_284057201.1">
    <property type="nucleotide sequence ID" value="NZ_JAMSLR010000006.1"/>
</dbReference>
<proteinExistence type="inferred from homology"/>
<evidence type="ECO:0000256" key="1">
    <source>
        <dbReference type="ARBA" id="ARBA00007068"/>
    </source>
</evidence>
<dbReference type="InterPro" id="IPR005321">
    <property type="entry name" value="Peptidase_S58_DmpA"/>
</dbReference>
<dbReference type="CDD" id="cd02253">
    <property type="entry name" value="DmpA"/>
    <property type="match status" value="1"/>
</dbReference>
<comment type="similarity">
    <text evidence="1">Belongs to the peptidase S58 family.</text>
</comment>
<dbReference type="Proteomes" id="UP001165306">
    <property type="component" value="Unassembled WGS sequence"/>
</dbReference>
<comment type="caution">
    <text evidence="2">The sequence shown here is derived from an EMBL/GenBank/DDBJ whole genome shotgun (WGS) entry which is preliminary data.</text>
</comment>
<organism evidence="2 3">
    <name type="scientific">Thermalbibacter longus</name>
    <dbReference type="NCBI Taxonomy" id="2951981"/>
    <lineage>
        <taxon>Bacteria</taxon>
        <taxon>Pseudomonadati</taxon>
        <taxon>Thermomicrobiota</taxon>
        <taxon>Thermomicrobia</taxon>
        <taxon>Thermomicrobiales</taxon>
        <taxon>Thermomicrobiaceae</taxon>
        <taxon>Thermalbibacter</taxon>
    </lineage>
</organism>
<keyword evidence="3" id="KW-1185">Reference proteome</keyword>
<dbReference type="Pfam" id="PF03576">
    <property type="entry name" value="Peptidase_S58"/>
    <property type="match status" value="1"/>
</dbReference>
<dbReference type="GO" id="GO:0004177">
    <property type="term" value="F:aminopeptidase activity"/>
    <property type="evidence" value="ECO:0007669"/>
    <property type="project" value="TreeGrafter"/>
</dbReference>
<accession>A0AA42BD47</accession>
<dbReference type="AlphaFoldDB" id="A0AA42BD47"/>
<dbReference type="SUPFAM" id="SSF56266">
    <property type="entry name" value="DmpA/ArgJ-like"/>
    <property type="match status" value="1"/>
</dbReference>
<dbReference type="PANTHER" id="PTHR36512">
    <property type="entry name" value="D-AMINOPEPTIDASE"/>
    <property type="match status" value="1"/>
</dbReference>
<sequence length="372" mass="39193">MDSEAVRRPRAREIGLVLGELPPGPRNAITDVPDVRVGHVTLVGGEGRLVPGRGPIRTGVTVILPHGDNLFRQKVPGALFVLNGFGKPTGVAQLDELGVIETPIALTSTLSVPRVADGLLEHAIQTNPDIGITTSTVNPLVFECSDAWLNDMQGRHARAEHALEAIRQASSGAVEEGNVGAGTGMLLFGFKGGIGTASRRLPSELGGYTVGALVLGNFGRREQLTIAGVPVGRLLRDWRPTGSGEERGSVIVVLATDAPLLDRALRRLARRGALGLARTGSIAGHGSGDFVLAFSNAIRIPHEPPEPVLQLPYLVESGRLIDLLFQAAVEATEEAVVNALFRAGTIVGRDGHTAHALPLEETLGLLRRAGRL</sequence>
<dbReference type="EMBL" id="JAMSLR010000006">
    <property type="protein sequence ID" value="MCM8749418.1"/>
    <property type="molecule type" value="Genomic_DNA"/>
</dbReference>
<name>A0AA42BD47_9BACT</name>
<reference evidence="2" key="1">
    <citation type="submission" date="2022-06" db="EMBL/GenBank/DDBJ databases">
        <title>CFH 74404 Thermomicrobiaceae sp.</title>
        <authorList>
            <person name="Ming H."/>
            <person name="Li W.-J."/>
            <person name="Zhao Z."/>
        </authorList>
    </citation>
    <scope>NUCLEOTIDE SEQUENCE</scope>
    <source>
        <strain evidence="2">CFH 74404</strain>
    </source>
</reference>
<dbReference type="Gene3D" id="3.60.70.12">
    <property type="entry name" value="L-amino peptidase D-ALA esterase/amidase"/>
    <property type="match status" value="1"/>
</dbReference>
<evidence type="ECO:0000313" key="2">
    <source>
        <dbReference type="EMBL" id="MCM8749418.1"/>
    </source>
</evidence>
<protein>
    <submittedName>
        <fullName evidence="2">P1 family peptidase</fullName>
    </submittedName>
</protein>
<dbReference type="PANTHER" id="PTHR36512:SF3">
    <property type="entry name" value="BLR5678 PROTEIN"/>
    <property type="match status" value="1"/>
</dbReference>
<dbReference type="InterPro" id="IPR016117">
    <property type="entry name" value="ArgJ-like_dom_sf"/>
</dbReference>
<evidence type="ECO:0000313" key="3">
    <source>
        <dbReference type="Proteomes" id="UP001165306"/>
    </source>
</evidence>